<organism evidence="3 4">
    <name type="scientific">Salininema proteolyticum</name>
    <dbReference type="NCBI Taxonomy" id="1607685"/>
    <lineage>
        <taxon>Bacteria</taxon>
        <taxon>Bacillati</taxon>
        <taxon>Actinomycetota</taxon>
        <taxon>Actinomycetes</taxon>
        <taxon>Glycomycetales</taxon>
        <taxon>Glycomycetaceae</taxon>
        <taxon>Salininema</taxon>
    </lineage>
</organism>
<comment type="caution">
    <text evidence="3">The sequence shown here is derived from an EMBL/GenBank/DDBJ whole genome shotgun (WGS) entry which is preliminary data.</text>
</comment>
<evidence type="ECO:0000256" key="2">
    <source>
        <dbReference type="HAMAP-Rule" id="MF_01074"/>
    </source>
</evidence>
<protein>
    <recommendedName>
        <fullName evidence="2">Pyridinium-3,5-bisthiocarboxylic acid mononucleotide nickel insertion protein</fullName>
        <shortName evidence="2">P2TMN nickel insertion protein</shortName>
        <ecNumber evidence="2">4.99.1.12</ecNumber>
    </recommendedName>
    <alternativeName>
        <fullName evidence="2">Nickel-pincer cofactor biosynthesis protein LarC</fullName>
    </alternativeName>
</protein>
<dbReference type="GO" id="GO:0016829">
    <property type="term" value="F:lyase activity"/>
    <property type="evidence" value="ECO:0007669"/>
    <property type="project" value="UniProtKB-KW"/>
</dbReference>
<keyword evidence="2 3" id="KW-0456">Lyase</keyword>
<dbReference type="Gene3D" id="3.10.20.300">
    <property type="entry name" value="mk0293 like domain"/>
    <property type="match status" value="1"/>
</dbReference>
<dbReference type="Proteomes" id="UP001595823">
    <property type="component" value="Unassembled WGS sequence"/>
</dbReference>
<keyword evidence="4" id="KW-1185">Reference proteome</keyword>
<keyword evidence="1 2" id="KW-0533">Nickel</keyword>
<dbReference type="InterPro" id="IPR002822">
    <property type="entry name" value="Ni_insertion"/>
</dbReference>
<name>A0ABV8TT43_9ACTN</name>
<evidence type="ECO:0000313" key="3">
    <source>
        <dbReference type="EMBL" id="MFC4333931.1"/>
    </source>
</evidence>
<evidence type="ECO:0000313" key="4">
    <source>
        <dbReference type="Proteomes" id="UP001595823"/>
    </source>
</evidence>
<accession>A0ABV8TT43</accession>
<comment type="function">
    <text evidence="2">Involved in the biosynthesis of a nickel-pincer cofactor ((SCS)Ni(II) pincer complex). Binds Ni(2+), and functions in nickel delivery to pyridinium-3,5-bisthiocarboxylic acid mononucleotide (P2TMN), to form the mature cofactor. Is thus probably required for the activation of nickel-pincer cofactor-dependent enzymes.</text>
</comment>
<dbReference type="Pfam" id="PF01969">
    <property type="entry name" value="Ni_insertion"/>
    <property type="match status" value="1"/>
</dbReference>
<dbReference type="EC" id="4.99.1.12" evidence="2"/>
<evidence type="ECO:0000256" key="1">
    <source>
        <dbReference type="ARBA" id="ARBA00022596"/>
    </source>
</evidence>
<gene>
    <name evidence="2 3" type="primary">larC</name>
    <name evidence="3" type="ORF">ACFPET_01815</name>
</gene>
<sequence length="388" mass="40452">MIGWIDASAGASGDMFLGVLADAGVPLPVMQEAVDALGLPEKVVLSEEPDARHGLHGTRVTVTVPETANDRRWKSVRALIADAPISQGTKDLALRAFGLLAEAEASVHGTSPEEVHFHEVGALDSIADIVGSAAGLNHLGLERIVCSTVTVGDGTTRGAHGSIPLPAPAVVAIARERRMPVAGEVPYEACTPTGAAVIAAAADDFGPLPGMVVDRTGLGVGVRNPTQKANVLRLVVGEGGQASPRPVVIETNVDDMDPRLWPPVLSRLMEAGASDAWLSPIVMKKGRPAHTLHVLCGAEDRETVEEAILAETTSIGMRFWEVGKRAAEREYDSITLRGQQIGVKIARSGGAVVNVSVEYRDAAAAAEVLGLPLKTVLAQAEAAAAEYL</sequence>
<comment type="catalytic activity">
    <reaction evidence="2">
        <text>Ni(II)-pyridinium-3,5-bisthiocarboxylate mononucleotide = pyridinium-3,5-bisthiocarboxylate mononucleotide + Ni(2+)</text>
        <dbReference type="Rhea" id="RHEA:54784"/>
        <dbReference type="ChEBI" id="CHEBI:49786"/>
        <dbReference type="ChEBI" id="CHEBI:137372"/>
        <dbReference type="ChEBI" id="CHEBI:137373"/>
        <dbReference type="EC" id="4.99.1.12"/>
    </reaction>
</comment>
<dbReference type="NCBIfam" id="TIGR00299">
    <property type="entry name" value="nickel pincer cofactor biosynthesis protein LarC"/>
    <property type="match status" value="1"/>
</dbReference>
<dbReference type="Gene3D" id="3.30.70.1380">
    <property type="entry name" value="Transcriptional regulatory protein pf0864 domain like"/>
    <property type="match status" value="1"/>
</dbReference>
<comment type="similarity">
    <text evidence="2">Belongs to the LarC family.</text>
</comment>
<dbReference type="PANTHER" id="PTHR36566">
    <property type="entry name" value="NICKEL INSERTION PROTEIN-RELATED"/>
    <property type="match status" value="1"/>
</dbReference>
<proteinExistence type="inferred from homology"/>
<dbReference type="HAMAP" id="MF_01074">
    <property type="entry name" value="LarC"/>
    <property type="match status" value="1"/>
</dbReference>
<dbReference type="RefSeq" id="WP_380617670.1">
    <property type="nucleotide sequence ID" value="NZ_JBHSDK010000002.1"/>
</dbReference>
<reference evidence="4" key="1">
    <citation type="journal article" date="2019" name="Int. J. Syst. Evol. Microbiol.">
        <title>The Global Catalogue of Microorganisms (GCM) 10K type strain sequencing project: providing services to taxonomists for standard genome sequencing and annotation.</title>
        <authorList>
            <consortium name="The Broad Institute Genomics Platform"/>
            <consortium name="The Broad Institute Genome Sequencing Center for Infectious Disease"/>
            <person name="Wu L."/>
            <person name="Ma J."/>
        </authorList>
    </citation>
    <scope>NUCLEOTIDE SEQUENCE [LARGE SCALE GENOMIC DNA]</scope>
    <source>
        <strain evidence="4">IBRC-M 10908</strain>
    </source>
</reference>
<dbReference type="EMBL" id="JBHSDK010000002">
    <property type="protein sequence ID" value="MFC4333931.1"/>
    <property type="molecule type" value="Genomic_DNA"/>
</dbReference>
<dbReference type="PANTHER" id="PTHR36566:SF1">
    <property type="entry name" value="PYRIDINIUM-3,5-BISTHIOCARBOXYLIC ACID MONONUCLEOTIDE NICKEL INSERTION PROTEIN"/>
    <property type="match status" value="1"/>
</dbReference>